<dbReference type="AlphaFoldDB" id="A0A0L0G9H4"/>
<dbReference type="GO" id="GO:0090522">
    <property type="term" value="P:vesicle tethering involved in exocytosis"/>
    <property type="evidence" value="ECO:0007669"/>
    <property type="project" value="UniProtKB-UniRule"/>
</dbReference>
<keyword evidence="1" id="KW-0268">Exocytosis</keyword>
<dbReference type="GO" id="GO:0000145">
    <property type="term" value="C:exocyst"/>
    <property type="evidence" value="ECO:0007669"/>
    <property type="project" value="UniProtKB-UniRule"/>
</dbReference>
<organism evidence="2 3">
    <name type="scientific">Sphaeroforma arctica JP610</name>
    <dbReference type="NCBI Taxonomy" id="667725"/>
    <lineage>
        <taxon>Eukaryota</taxon>
        <taxon>Ichthyosporea</taxon>
        <taxon>Ichthyophonida</taxon>
        <taxon>Sphaeroforma</taxon>
    </lineage>
</organism>
<dbReference type="eggNOG" id="KOG3691">
    <property type="taxonomic scope" value="Eukaryota"/>
</dbReference>
<name>A0A0L0G9H4_9EUKA</name>
<evidence type="ECO:0000256" key="1">
    <source>
        <dbReference type="RuleBase" id="RU367079"/>
    </source>
</evidence>
<evidence type="ECO:0000313" key="2">
    <source>
        <dbReference type="EMBL" id="KNC85640.1"/>
    </source>
</evidence>
<keyword evidence="1" id="KW-0653">Protein transport</keyword>
<dbReference type="GeneID" id="25902717"/>
<evidence type="ECO:0000313" key="3">
    <source>
        <dbReference type="Proteomes" id="UP000054560"/>
    </source>
</evidence>
<dbReference type="STRING" id="667725.A0A0L0G9H4"/>
<dbReference type="EMBL" id="KQ241692">
    <property type="protein sequence ID" value="KNC85640.1"/>
    <property type="molecule type" value="Genomic_DNA"/>
</dbReference>
<reference evidence="2 3" key="1">
    <citation type="submission" date="2011-02" db="EMBL/GenBank/DDBJ databases">
        <title>The Genome Sequence of Sphaeroforma arctica JP610.</title>
        <authorList>
            <consortium name="The Broad Institute Genome Sequencing Platform"/>
            <person name="Russ C."/>
            <person name="Cuomo C."/>
            <person name="Young S.K."/>
            <person name="Zeng Q."/>
            <person name="Gargeya S."/>
            <person name="Alvarado L."/>
            <person name="Berlin A."/>
            <person name="Chapman S.B."/>
            <person name="Chen Z."/>
            <person name="Freedman E."/>
            <person name="Gellesch M."/>
            <person name="Goldberg J."/>
            <person name="Griggs A."/>
            <person name="Gujja S."/>
            <person name="Heilman E."/>
            <person name="Heiman D."/>
            <person name="Howarth C."/>
            <person name="Mehta T."/>
            <person name="Neiman D."/>
            <person name="Pearson M."/>
            <person name="Roberts A."/>
            <person name="Saif S."/>
            <person name="Shea T."/>
            <person name="Shenoy N."/>
            <person name="Sisk P."/>
            <person name="Stolte C."/>
            <person name="Sykes S."/>
            <person name="White J."/>
            <person name="Yandava C."/>
            <person name="Burger G."/>
            <person name="Gray M.W."/>
            <person name="Holland P.W.H."/>
            <person name="King N."/>
            <person name="Lang F.B.F."/>
            <person name="Roger A.J."/>
            <person name="Ruiz-Trillo I."/>
            <person name="Haas B."/>
            <person name="Nusbaum C."/>
            <person name="Birren B."/>
        </authorList>
    </citation>
    <scope>NUCLEOTIDE SEQUENCE [LARGE SCALE GENOMIC DNA]</scope>
    <source>
        <strain evidence="2 3">JP610</strain>
    </source>
</reference>
<dbReference type="InterPro" id="IPR039682">
    <property type="entry name" value="Sec8/EXOC4"/>
</dbReference>
<proteinExistence type="inferred from homology"/>
<dbReference type="RefSeq" id="XP_014159542.1">
    <property type="nucleotide sequence ID" value="XM_014304067.1"/>
</dbReference>
<feature type="non-terminal residue" evidence="2">
    <location>
        <position position="1"/>
    </location>
</feature>
<keyword evidence="3" id="KW-1185">Reference proteome</keyword>
<protein>
    <recommendedName>
        <fullName evidence="1">Exocyst complex component Sec8</fullName>
    </recommendedName>
</protein>
<accession>A0A0L0G9H4</accession>
<gene>
    <name evidence="2" type="ORF">SARC_02213</name>
</gene>
<keyword evidence="1" id="KW-0813">Transport</keyword>
<dbReference type="Proteomes" id="UP000054560">
    <property type="component" value="Unassembled WGS sequence"/>
</dbReference>
<dbReference type="OrthoDB" id="272977at2759"/>
<dbReference type="GO" id="GO:0015031">
    <property type="term" value="P:protein transport"/>
    <property type="evidence" value="ECO:0007669"/>
    <property type="project" value="UniProtKB-KW"/>
</dbReference>
<dbReference type="GO" id="GO:0006893">
    <property type="term" value="P:Golgi to plasma membrane transport"/>
    <property type="evidence" value="ECO:0007669"/>
    <property type="project" value="TreeGrafter"/>
</dbReference>
<dbReference type="PANTHER" id="PTHR14146">
    <property type="entry name" value="EXOCYST COMPLEX COMPONENT 4"/>
    <property type="match status" value="1"/>
</dbReference>
<dbReference type="GO" id="GO:0006612">
    <property type="term" value="P:protein targeting to membrane"/>
    <property type="evidence" value="ECO:0007669"/>
    <property type="project" value="UniProtKB-UniRule"/>
</dbReference>
<comment type="similarity">
    <text evidence="1">Belongs to the SEC8 family.</text>
</comment>
<sequence length="658" mass="74346">RKIGRARGQSISELDKFDLKELFSASGAKNRTLFRFASSQFAVNSDPNKRENLIGPHTTAATVGGNGVGGGVSRAVVCDPSPLNFACFYKPVIAFCKEMEARCHSPSVASYQPCHVPSFICVALILMQSLPTHWLRDAPPLQVFMSNFGKVQFLDFIRNESLDRLKVAVEDPDAFAVVGGLNSDSNGHKKSLLVKSVVVVECIQDDLQAIVRQLPEFKSDIMGIMCDLLEHYQSACEEVYTVALPTYPPSIPGDHLRFRQMACGFSVLAVSTVSDDWSRNEEIEQIIKQYPAWHKMKEQFTSSNLPKVGEGFDIDGATNKNLHLKVGSGVHGENNVHRRQFKAENELLSAIAFRRTNIITHVGSFTTLACMHQSLEWLANKIGVDSQQSKHRRMSVIPTRAVPRKSIKALQGDGQAEDFKLLQTYKGFQDISDRCMLALKMEVRCQVYYYLIIVLQKSVYFLDEEPAQPDANVMLLNDSLANIEDAIENYLPAHKVEFVFDQVAELMCFVLMTYVDQIKKVNSRGVSKMYRNIFGLKQNLTNITNKYSDEFVKTIRYYELLNLSPKEIVDQETRDKTPEFTLEEFMRLFYVIHQSSPATEASTINEQIGRLKRNFDMNERDRASKARRRRSTLVKHPVRRPSMAAAMFSGLAPPTNHN</sequence>
<comment type="function">
    <text evidence="1">Component of the exocyst complex involved in the docking of exocytic vesicles with fusion sites on the plasma membrane.</text>
</comment>
<dbReference type="PANTHER" id="PTHR14146:SF0">
    <property type="entry name" value="EXOCYST COMPLEX COMPONENT 4"/>
    <property type="match status" value="1"/>
</dbReference>